<comment type="caution">
    <text evidence="2">The sequence shown here is derived from an EMBL/GenBank/DDBJ whole genome shotgun (WGS) entry which is preliminary data.</text>
</comment>
<proteinExistence type="predicted"/>
<dbReference type="EMBL" id="QEQK01000014">
    <property type="protein sequence ID" value="PWN55040.1"/>
    <property type="molecule type" value="Genomic_DNA"/>
</dbReference>
<protein>
    <submittedName>
        <fullName evidence="2">Permease</fullName>
    </submittedName>
</protein>
<dbReference type="InterPro" id="IPR029058">
    <property type="entry name" value="AB_hydrolase_fold"/>
</dbReference>
<evidence type="ECO:0000313" key="2">
    <source>
        <dbReference type="EMBL" id="PWN55040.1"/>
    </source>
</evidence>
<dbReference type="Pfam" id="PF07819">
    <property type="entry name" value="PGAP1"/>
    <property type="match status" value="1"/>
</dbReference>
<dbReference type="InterPro" id="IPR012908">
    <property type="entry name" value="PGAP1-ab_dom-like"/>
</dbReference>
<dbReference type="RefSeq" id="WP_109721191.1">
    <property type="nucleotide sequence ID" value="NZ_QEQK01000014.1"/>
</dbReference>
<dbReference type="GO" id="GO:0016788">
    <property type="term" value="F:hydrolase activity, acting on ester bonds"/>
    <property type="evidence" value="ECO:0007669"/>
    <property type="project" value="InterPro"/>
</dbReference>
<feature type="domain" description="GPI inositol-deacylase PGAP1-like alpha/beta" evidence="1">
    <location>
        <begin position="145"/>
        <end position="307"/>
    </location>
</feature>
<gene>
    <name evidence="2" type="ORF">DEH80_14280</name>
</gene>
<accession>A0A383XQY6</accession>
<sequence>MKTGQTLRGAARLAFDAVDGVTHVVEDMYRNIAAASPPIGEAPTGSARGIAGFVHATIRGINGVTRESVDLVLGQLAESLDDIAPPGPGREAVVSALNGVVGDYLLSSDNPLALEMQWRQFGSPLPMDRDELRLRVDKPSRHLLITVHGLCMNDRQWTRNGHNHAAYQARRLGATQVDLFYNTGRHISHNGRDLARQLEALIEAWPTKVKSIRILAHSMGGLVTRSALLQADAMRWPDLVSQIAFLGTPHLGAPLERGGNWVDTLGRLSPYTAPIARLGWLRSAGITDLRHGFTRDSDWQGRDRFERSQHRPELTPLPAHINAIAAAGTLGARRTHLLGDGLVPVNSALGQTQDGRAAMAWAETGTRVFARMNHWDLLDDPRVTTFLDEQLN</sequence>
<evidence type="ECO:0000259" key="1">
    <source>
        <dbReference type="Pfam" id="PF07819"/>
    </source>
</evidence>
<dbReference type="Gene3D" id="3.40.50.1820">
    <property type="entry name" value="alpha/beta hydrolase"/>
    <property type="match status" value="1"/>
</dbReference>
<evidence type="ECO:0000313" key="3">
    <source>
        <dbReference type="Proteomes" id="UP000251800"/>
    </source>
</evidence>
<reference evidence="2 3" key="1">
    <citation type="submission" date="2018-05" db="EMBL/GenBank/DDBJ databases">
        <title>Abyssibacter profundi OUC007T gen. nov., sp. nov, a marine bacterium isolated from seawater of the Mariana Trench.</title>
        <authorList>
            <person name="Zhou S."/>
        </authorList>
    </citation>
    <scope>NUCLEOTIDE SEQUENCE [LARGE SCALE GENOMIC DNA]</scope>
    <source>
        <strain evidence="2 3">OUC007</strain>
    </source>
</reference>
<dbReference type="AlphaFoldDB" id="A0A383XQY6"/>
<dbReference type="Proteomes" id="UP000251800">
    <property type="component" value="Unassembled WGS sequence"/>
</dbReference>
<dbReference type="OrthoDB" id="869379at2"/>
<name>A0A383XQY6_9GAMM</name>
<keyword evidence="3" id="KW-1185">Reference proteome</keyword>
<dbReference type="SUPFAM" id="SSF53474">
    <property type="entry name" value="alpha/beta-Hydrolases"/>
    <property type="match status" value="1"/>
</dbReference>
<organism evidence="2 3">
    <name type="scientific">Abyssibacter profundi</name>
    <dbReference type="NCBI Taxonomy" id="2182787"/>
    <lineage>
        <taxon>Bacteria</taxon>
        <taxon>Pseudomonadati</taxon>
        <taxon>Pseudomonadota</taxon>
        <taxon>Gammaproteobacteria</taxon>
        <taxon>Chromatiales</taxon>
        <taxon>Oceanococcaceae</taxon>
        <taxon>Abyssibacter</taxon>
    </lineage>
</organism>